<sequence length="134" mass="15465">MPVFTTFYSIPIPEPSLGDLQQLAQFSTPEGVFAVSWMPKTEQVVIQHGDDWYIQPNARIEESLSTLICCKMHDLHANGLFLFDRDYRNGKAADMDMERGLLDCEWSDYAHDKMVFQANIEVDGLEYDTYDFVE</sequence>
<organism evidence="1">
    <name type="scientific">viral metagenome</name>
    <dbReference type="NCBI Taxonomy" id="1070528"/>
    <lineage>
        <taxon>unclassified sequences</taxon>
        <taxon>metagenomes</taxon>
        <taxon>organismal metagenomes</taxon>
    </lineage>
</organism>
<dbReference type="AlphaFoldDB" id="A0A6C0LNB7"/>
<reference evidence="1" key="1">
    <citation type="journal article" date="2020" name="Nature">
        <title>Giant virus diversity and host interactions through global metagenomics.</title>
        <authorList>
            <person name="Schulz F."/>
            <person name="Roux S."/>
            <person name="Paez-Espino D."/>
            <person name="Jungbluth S."/>
            <person name="Walsh D.A."/>
            <person name="Denef V.J."/>
            <person name="McMahon K.D."/>
            <person name="Konstantinidis K.T."/>
            <person name="Eloe-Fadrosh E.A."/>
            <person name="Kyrpides N.C."/>
            <person name="Woyke T."/>
        </authorList>
    </citation>
    <scope>NUCLEOTIDE SEQUENCE</scope>
    <source>
        <strain evidence="1">GVMAG-M-3300027963-41</strain>
    </source>
</reference>
<evidence type="ECO:0000313" key="1">
    <source>
        <dbReference type="EMBL" id="QHU31973.1"/>
    </source>
</evidence>
<dbReference type="EMBL" id="MN740534">
    <property type="protein sequence ID" value="QHU31973.1"/>
    <property type="molecule type" value="Genomic_DNA"/>
</dbReference>
<protein>
    <submittedName>
        <fullName evidence="1">Uncharacterized protein</fullName>
    </submittedName>
</protein>
<name>A0A6C0LNB7_9ZZZZ</name>
<proteinExistence type="predicted"/>
<accession>A0A6C0LNB7</accession>